<evidence type="ECO:0000313" key="2">
    <source>
        <dbReference type="EMBL" id="PYH74592.1"/>
    </source>
</evidence>
<dbReference type="Proteomes" id="UP000248405">
    <property type="component" value="Unassembled WGS sequence"/>
</dbReference>
<protein>
    <submittedName>
        <fullName evidence="2">Uncharacterized protein</fullName>
    </submittedName>
</protein>
<sequence>MSDDDDDGYGDEEQQQQDEIEQRFSVRGLAALGRSEPVDPRRVLLLTKHISRDDIGRYGCLAKGPQFTPFSSWTPESDNFPGTLLGKE</sequence>
<organism evidence="2 3">
    <name type="scientific">Aspergillus vadensis (strain CBS 113365 / IMI 142717 / IBT 24658)</name>
    <dbReference type="NCBI Taxonomy" id="1448311"/>
    <lineage>
        <taxon>Eukaryota</taxon>
        <taxon>Fungi</taxon>
        <taxon>Dikarya</taxon>
        <taxon>Ascomycota</taxon>
        <taxon>Pezizomycotina</taxon>
        <taxon>Eurotiomycetes</taxon>
        <taxon>Eurotiomycetidae</taxon>
        <taxon>Eurotiales</taxon>
        <taxon>Aspergillaceae</taxon>
        <taxon>Aspergillus</taxon>
        <taxon>Aspergillus subgen. Circumdati</taxon>
    </lineage>
</organism>
<feature type="region of interest" description="Disordered" evidence="1">
    <location>
        <begin position="1"/>
        <end position="22"/>
    </location>
</feature>
<name>A0A319D3D2_ASPVC</name>
<dbReference type="OrthoDB" id="10615813at2759"/>
<reference evidence="2" key="1">
    <citation type="submission" date="2016-12" db="EMBL/GenBank/DDBJ databases">
        <title>The genomes of Aspergillus section Nigri reveals drivers in fungal speciation.</title>
        <authorList>
            <consortium name="DOE Joint Genome Institute"/>
            <person name="Vesth T.C."/>
            <person name="Nybo J."/>
            <person name="Theobald S."/>
            <person name="Brandl J."/>
            <person name="Frisvad J.C."/>
            <person name="Nielsen K.F."/>
            <person name="Lyhne E.K."/>
            <person name="Kogle M.E."/>
            <person name="Kuo A."/>
            <person name="Riley R."/>
            <person name="Clum A."/>
            <person name="Nolan M."/>
            <person name="Lipzen A."/>
            <person name="Salamov A."/>
            <person name="Henrissat B."/>
            <person name="Wiebenga A."/>
            <person name="De Vries R.P."/>
            <person name="Grigoriev I.V."/>
            <person name="Mortensen U.H."/>
            <person name="Andersen M.R."/>
            <person name="Baker S.E."/>
        </authorList>
    </citation>
    <scope>NUCLEOTIDE SEQUENCE [LARGE SCALE GENOMIC DNA]</scope>
    <source>
        <strain evidence="2">CBS 113365</strain>
    </source>
</reference>
<keyword evidence="3" id="KW-1185">Reference proteome</keyword>
<feature type="region of interest" description="Disordered" evidence="1">
    <location>
        <begin position="68"/>
        <end position="88"/>
    </location>
</feature>
<proteinExistence type="predicted"/>
<dbReference type="RefSeq" id="XP_025568386.1">
    <property type="nucleotide sequence ID" value="XM_025710434.1"/>
</dbReference>
<gene>
    <name evidence="2" type="ORF">BO88DRAFT_448400</name>
</gene>
<evidence type="ECO:0000256" key="1">
    <source>
        <dbReference type="SAM" id="MobiDB-lite"/>
    </source>
</evidence>
<evidence type="ECO:0000313" key="3">
    <source>
        <dbReference type="Proteomes" id="UP000248405"/>
    </source>
</evidence>
<feature type="compositionally biased region" description="Polar residues" evidence="1">
    <location>
        <begin position="68"/>
        <end position="77"/>
    </location>
</feature>
<dbReference type="EMBL" id="KZ821614">
    <property type="protein sequence ID" value="PYH74592.1"/>
    <property type="molecule type" value="Genomic_DNA"/>
</dbReference>
<dbReference type="GeneID" id="37215026"/>
<accession>A0A319D3D2</accession>
<feature type="compositionally biased region" description="Acidic residues" evidence="1">
    <location>
        <begin position="1"/>
        <end position="19"/>
    </location>
</feature>
<dbReference type="AlphaFoldDB" id="A0A319D3D2"/>